<dbReference type="AlphaFoldDB" id="A0A4R1EZF8"/>
<name>A0A4R1EZF8_9GAMM</name>
<evidence type="ECO:0000313" key="1">
    <source>
        <dbReference type="EMBL" id="TCJ87277.1"/>
    </source>
</evidence>
<protein>
    <submittedName>
        <fullName evidence="1">Uncharacterized protein</fullName>
    </submittedName>
</protein>
<comment type="caution">
    <text evidence="1">The sequence shown here is derived from an EMBL/GenBank/DDBJ whole genome shotgun (WGS) entry which is preliminary data.</text>
</comment>
<dbReference type="OrthoDB" id="9790048at2"/>
<reference evidence="1 2" key="1">
    <citation type="submission" date="2019-03" db="EMBL/GenBank/DDBJ databases">
        <title>Genomic Encyclopedia of Type Strains, Phase IV (KMG-IV): sequencing the most valuable type-strain genomes for metagenomic binning, comparative biology and taxonomic classification.</title>
        <authorList>
            <person name="Goeker M."/>
        </authorList>
    </citation>
    <scope>NUCLEOTIDE SEQUENCE [LARGE SCALE GENOMIC DNA]</scope>
    <source>
        <strain evidence="1 2">DSM 24830</strain>
    </source>
</reference>
<sequence length="244" mass="27388">MILRILIALIISIVAYVTYYNNAISTDYNEDIACFDLNDSHINTLRNSAVTFDTTEGGAPMLSFELKDLLFPGKISANESLDTTNRAIIKGIAFQIFLNAATLKSGNYSFTNPLFDDDNHNSRISSIPKLLELYDNKTIGFYFNENHATLLKSSKASFSYGVIGINAKRPFGDSTAFEYDIADIVGEKYPVNNDNTGNMSAEMLDRIMRLYYELVPALQVLLINGEIETGKYCRENSNSEWIKF</sequence>
<gene>
    <name evidence="1" type="ORF">EV695_1785</name>
</gene>
<evidence type="ECO:0000313" key="2">
    <source>
        <dbReference type="Proteomes" id="UP000294887"/>
    </source>
</evidence>
<proteinExistence type="predicted"/>
<organism evidence="1 2">
    <name type="scientific">Cocleimonas flava</name>
    <dbReference type="NCBI Taxonomy" id="634765"/>
    <lineage>
        <taxon>Bacteria</taxon>
        <taxon>Pseudomonadati</taxon>
        <taxon>Pseudomonadota</taxon>
        <taxon>Gammaproteobacteria</taxon>
        <taxon>Thiotrichales</taxon>
        <taxon>Thiotrichaceae</taxon>
        <taxon>Cocleimonas</taxon>
    </lineage>
</organism>
<dbReference type="Proteomes" id="UP000294887">
    <property type="component" value="Unassembled WGS sequence"/>
</dbReference>
<keyword evidence="2" id="KW-1185">Reference proteome</keyword>
<dbReference type="RefSeq" id="WP_131905571.1">
    <property type="nucleotide sequence ID" value="NZ_BAAAFU010000004.1"/>
</dbReference>
<dbReference type="EMBL" id="SMFQ01000003">
    <property type="protein sequence ID" value="TCJ87277.1"/>
    <property type="molecule type" value="Genomic_DNA"/>
</dbReference>
<accession>A0A4R1EZF8</accession>